<evidence type="ECO:0000313" key="2">
    <source>
        <dbReference type="EMBL" id="TPR04886.1"/>
    </source>
</evidence>
<dbReference type="InterPro" id="IPR052895">
    <property type="entry name" value="HetReg/Transcr_Mod"/>
</dbReference>
<dbReference type="Pfam" id="PF06985">
    <property type="entry name" value="HET"/>
    <property type="match status" value="1"/>
</dbReference>
<protein>
    <recommendedName>
        <fullName evidence="1">Heterokaryon incompatibility domain-containing protein</fullName>
    </recommendedName>
</protein>
<dbReference type="VEuPathDB" id="FungiDB:M747DRAFT_296272"/>
<feature type="domain" description="Heterokaryon incompatibility" evidence="1">
    <location>
        <begin position="45"/>
        <end position="200"/>
    </location>
</feature>
<dbReference type="VEuPathDB" id="FungiDB:ASPNIDRAFT2_1131737"/>
<dbReference type="VEuPathDB" id="FungiDB:ATCC64974_93490"/>
<accession>A0A254UFZ1</accession>
<dbReference type="PANTHER" id="PTHR24148:SF64">
    <property type="entry name" value="HETEROKARYON INCOMPATIBILITY DOMAIN-CONTAINING PROTEIN"/>
    <property type="match status" value="1"/>
</dbReference>
<comment type="caution">
    <text evidence="2">The sequence shown here is derived from an EMBL/GenBank/DDBJ whole genome shotgun (WGS) entry which is preliminary data.</text>
</comment>
<sequence>MSFPYDTLDPNRQQIRLLSIHPSPIKCYPIHCSLHTVSLNDSPKFEALSYVWGTDYATEQIFLNGVTFHVTPNVAKALHQLRRRFGRRDIWVDAICINQCDIREKNTQVPLMATIYSTAARVVVMLGDATPEIELAVGWAERYVEKEFTKRALYWWWLDLASKYSHKARVKMIYADCNTLQGMIQIMTRPYWFRMWTYQEYLLPKSQPHTVCGNLSFKTSIMLAELGKDWKWTRGVDRLPRDNNIPADELESLEGLWRKAREEFRETCNYYGVSSIREPGVFEGRRNPGHHFMRTKHRKCQNPRDRIYGLYGVMPDLQKAFPPDYQKPFEQIALETTIWMIEQEGTEFLMLAPIAGPNARELPSWVQDYRPGPARFIASYRYFPLTEAPRYIIHGPSEDESEQTRTKVSDNGSILHLPAQRFGQCYAVLQFSTNPRTVRNQLIGVFRMIKKRWSDHHDRRNMQKHLLGIWGAFHNISQNHIDDGIHSLLEIAELDPAVVTEGKMGEREVDTEPLIEQCQNIGGHRLFLAYVSFRYIFGVSPGAVEDDDILTIPHLLNSAVILRIDDTVANKGDKPYYKIVGQAIMSTSYFRTISGNLEQNPVEEFLVI</sequence>
<dbReference type="InterPro" id="IPR010730">
    <property type="entry name" value="HET"/>
</dbReference>
<dbReference type="VEuPathDB" id="FungiDB:An11g08520"/>
<dbReference type="VEuPathDB" id="FungiDB:ASPNIDRAFT2_1154561"/>
<name>A0A254UFZ1_ASPNG</name>
<dbReference type="VEuPathDB" id="FungiDB:M747DRAFT_245078"/>
<proteinExistence type="predicted"/>
<dbReference type="EMBL" id="NKJJ02000002">
    <property type="protein sequence ID" value="TPR04886.1"/>
    <property type="molecule type" value="Genomic_DNA"/>
</dbReference>
<organism evidence="2 3">
    <name type="scientific">Aspergillus niger</name>
    <dbReference type="NCBI Taxonomy" id="5061"/>
    <lineage>
        <taxon>Eukaryota</taxon>
        <taxon>Fungi</taxon>
        <taxon>Dikarya</taxon>
        <taxon>Ascomycota</taxon>
        <taxon>Pezizomycotina</taxon>
        <taxon>Eurotiomycetes</taxon>
        <taxon>Eurotiomycetidae</taxon>
        <taxon>Eurotiales</taxon>
        <taxon>Aspergillaceae</taxon>
        <taxon>Aspergillus</taxon>
        <taxon>Aspergillus subgen. Circumdati</taxon>
    </lineage>
</organism>
<gene>
    <name evidence="2" type="ORF">CAN33_0031975</name>
</gene>
<reference evidence="3" key="1">
    <citation type="submission" date="2018-10" db="EMBL/GenBank/DDBJ databases">
        <title>FDA dAtabase for Regulatory Grade micrObial Sequences (FDA-ARGOS): Supporting development and validation of Infectious Disease Dx tests.</title>
        <authorList>
            <person name="Kerrigan L."/>
            <person name="Tallon L."/>
            <person name="Sadzewicz L."/>
            <person name="Sengamalay N."/>
            <person name="Ott S."/>
            <person name="Godinez A."/>
            <person name="Nagaraj S."/>
            <person name="Vavikolanu K."/>
            <person name="Nadendla S."/>
            <person name="George J."/>
            <person name="Sichtig H."/>
        </authorList>
    </citation>
    <scope>NUCLEOTIDE SEQUENCE [LARGE SCALE GENOMIC DNA]</scope>
    <source>
        <strain evidence="3">FDAARGOS_311</strain>
    </source>
</reference>
<dbReference type="AlphaFoldDB" id="A0A254UFZ1"/>
<evidence type="ECO:0000313" key="3">
    <source>
        <dbReference type="Proteomes" id="UP000197666"/>
    </source>
</evidence>
<dbReference type="eggNOG" id="ENOG502SIGM">
    <property type="taxonomic scope" value="Eukaryota"/>
</dbReference>
<dbReference type="PANTHER" id="PTHR24148">
    <property type="entry name" value="ANKYRIN REPEAT DOMAIN-CONTAINING PROTEIN 39 HOMOLOG-RELATED"/>
    <property type="match status" value="1"/>
</dbReference>
<evidence type="ECO:0000259" key="1">
    <source>
        <dbReference type="Pfam" id="PF06985"/>
    </source>
</evidence>
<dbReference type="Proteomes" id="UP000197666">
    <property type="component" value="Unassembled WGS sequence"/>
</dbReference>